<dbReference type="InterPro" id="IPR003692">
    <property type="entry name" value="Hydantoinase_B"/>
</dbReference>
<dbReference type="EMBL" id="JARGEQ010000095">
    <property type="protein sequence ID" value="MDF1586812.1"/>
    <property type="molecule type" value="Genomic_DNA"/>
</dbReference>
<reference evidence="2 3" key="1">
    <citation type="submission" date="2023-03" db="EMBL/GenBank/DDBJ databases">
        <title>YIM 152171 draft genome.</title>
        <authorList>
            <person name="Yang Z."/>
        </authorList>
    </citation>
    <scope>NUCLEOTIDE SEQUENCE [LARGE SCALE GENOMIC DNA]</scope>
    <source>
        <strain evidence="2 3">YIM 152171</strain>
    </source>
</reference>
<protein>
    <submittedName>
        <fullName evidence="2">Hydantoinase B/oxoprolinase family protein</fullName>
    </submittedName>
</protein>
<keyword evidence="3" id="KW-1185">Reference proteome</keyword>
<dbReference type="Proteomes" id="UP001301140">
    <property type="component" value="Unassembled WGS sequence"/>
</dbReference>
<dbReference type="GO" id="GO:0006749">
    <property type="term" value="P:glutathione metabolic process"/>
    <property type="evidence" value="ECO:0007669"/>
    <property type="project" value="TreeGrafter"/>
</dbReference>
<dbReference type="RefSeq" id="WP_327789232.1">
    <property type="nucleotide sequence ID" value="NZ_JARGEQ010000095.1"/>
</dbReference>
<dbReference type="PANTHER" id="PTHR11365:SF23">
    <property type="entry name" value="HYPOTHETICAL 5-OXOPROLINASE (EUROFUNG)-RELATED"/>
    <property type="match status" value="1"/>
</dbReference>
<gene>
    <name evidence="2" type="ORF">PZ740_10505</name>
</gene>
<dbReference type="GO" id="GO:0017168">
    <property type="term" value="F:5-oxoprolinase (ATP-hydrolyzing) activity"/>
    <property type="evidence" value="ECO:0007669"/>
    <property type="project" value="TreeGrafter"/>
</dbReference>
<feature type="domain" description="Hydantoinase B/oxoprolinase" evidence="1">
    <location>
        <begin position="68"/>
        <end position="599"/>
    </location>
</feature>
<evidence type="ECO:0000259" key="1">
    <source>
        <dbReference type="Pfam" id="PF02538"/>
    </source>
</evidence>
<accession>A0AAP3XRR5</accession>
<organism evidence="2 3">
    <name type="scientific">Marinimicrococcus flavescens</name>
    <dbReference type="NCBI Taxonomy" id="3031815"/>
    <lineage>
        <taxon>Bacteria</taxon>
        <taxon>Pseudomonadati</taxon>
        <taxon>Pseudomonadota</taxon>
        <taxon>Alphaproteobacteria</taxon>
        <taxon>Geminicoccales</taxon>
        <taxon>Geminicoccaceae</taxon>
        <taxon>Marinimicrococcus</taxon>
    </lineage>
</organism>
<dbReference type="AlphaFoldDB" id="A0AAP3XRR5"/>
<dbReference type="Pfam" id="PF02538">
    <property type="entry name" value="Hydantoinase_B"/>
    <property type="match status" value="1"/>
</dbReference>
<comment type="caution">
    <text evidence="2">The sequence shown here is derived from an EMBL/GenBank/DDBJ whole genome shotgun (WGS) entry which is preliminary data.</text>
</comment>
<name>A0AAP3XRR5_9PROT</name>
<dbReference type="PANTHER" id="PTHR11365">
    <property type="entry name" value="5-OXOPROLINASE RELATED"/>
    <property type="match status" value="1"/>
</dbReference>
<proteinExistence type="predicted"/>
<sequence>MRFSRNGYFIEEYVKCSVSGALIYGEPYAEENGRIYADAWCRAWDRRAPGETIPLPRTPARATGQPPDLVMMNILDSMMVSICREMGIQLMKTSYSTIFNEGLDFTCALANVRGEMIACAEFCPTMIGGMPLLIDSCLKEIDLDSLEEGDVILHNDPYRGGLHMPEHTFFKPLFVNGELIAMAVCIGHIAEIGGMVPGAFAGEATEIFHEGLRVPPIKILKAGRDVDEVWKLLLANTRTPRTNYGDLRAMIGAVDLGVERLGQVLAKYGKEVFERTCDDLMDYSERRMRAEIAAFPDGLYGFEDTIEDDGITAAPHRIAVDILVQGDEIVADYGRSGPQARGPINATLGVTMGATYNGVLHMSDPGIPKNSGCFRPIKVLARPGSIANVNYPGPLVAGNTETHPRLANIVIGALSKALPERAMASESATSNNFVFGGQDPSGGSYFACYDLMSGGWGGRHGADGNDCVIAINGNCRFSPTEVFETRYPLTVEVCEMVQDSGGAGQWRGGLGLRRVLRIDDVAITVSQCTDRQSMPAFGLFGGQGGGLSKTLFAQNGSQEWGTARDRFNKVSTSKYANVTLHPNDRVELVTPGGGGYGDPRKRDPELVREDVAEGFVSPAAAKALYGRGACG</sequence>
<dbReference type="InterPro" id="IPR045079">
    <property type="entry name" value="Oxoprolinase-like"/>
</dbReference>
<dbReference type="GO" id="GO:0005829">
    <property type="term" value="C:cytosol"/>
    <property type="evidence" value="ECO:0007669"/>
    <property type="project" value="TreeGrafter"/>
</dbReference>
<evidence type="ECO:0000313" key="2">
    <source>
        <dbReference type="EMBL" id="MDF1586812.1"/>
    </source>
</evidence>
<evidence type="ECO:0000313" key="3">
    <source>
        <dbReference type="Proteomes" id="UP001301140"/>
    </source>
</evidence>